<comment type="caution">
    <text evidence="14">The sequence shown here is derived from an EMBL/GenBank/DDBJ whole genome shotgun (WGS) entry which is preliminary data.</text>
</comment>
<keyword evidence="12" id="KW-0963">Cytoplasm</keyword>
<evidence type="ECO:0000256" key="5">
    <source>
        <dbReference type="ARBA" id="ARBA00022723"/>
    </source>
</evidence>
<feature type="binding site" evidence="12">
    <location>
        <position position="187"/>
    </location>
    <ligand>
        <name>ATP</name>
        <dbReference type="ChEBI" id="CHEBI:30616"/>
    </ligand>
</feature>
<feature type="binding site" evidence="12">
    <location>
        <position position="246"/>
    </location>
    <ligand>
        <name>K(+)</name>
        <dbReference type="ChEBI" id="CHEBI:29103"/>
    </ligand>
</feature>
<keyword evidence="11 12" id="KW-0119">Carbohydrate metabolism</keyword>
<dbReference type="UniPathway" id="UPA00916">
    <property type="reaction ID" value="UER00889"/>
</dbReference>
<keyword evidence="9 12" id="KW-0460">Magnesium</keyword>
<dbReference type="GO" id="GO:0005829">
    <property type="term" value="C:cytosol"/>
    <property type="evidence" value="ECO:0007669"/>
    <property type="project" value="TreeGrafter"/>
</dbReference>
<dbReference type="Proteomes" id="UP000269198">
    <property type="component" value="Unassembled WGS sequence"/>
</dbReference>
<feature type="binding site" evidence="12">
    <location>
        <position position="244"/>
    </location>
    <ligand>
        <name>K(+)</name>
        <dbReference type="ChEBI" id="CHEBI:29103"/>
    </ligand>
</feature>
<comment type="catalytic activity">
    <reaction evidence="12">
        <text>D-ribose + ATP = D-ribose 5-phosphate + ADP + H(+)</text>
        <dbReference type="Rhea" id="RHEA:13697"/>
        <dbReference type="ChEBI" id="CHEBI:15378"/>
        <dbReference type="ChEBI" id="CHEBI:30616"/>
        <dbReference type="ChEBI" id="CHEBI:47013"/>
        <dbReference type="ChEBI" id="CHEBI:78346"/>
        <dbReference type="ChEBI" id="CHEBI:456216"/>
        <dbReference type="EC" id="2.7.1.15"/>
    </reaction>
</comment>
<proteinExistence type="inferred from homology"/>
<organism evidence="14 15">
    <name type="scientific">Halostreptopolyspora alba</name>
    <dbReference type="NCBI Taxonomy" id="2487137"/>
    <lineage>
        <taxon>Bacteria</taxon>
        <taxon>Bacillati</taxon>
        <taxon>Actinomycetota</taxon>
        <taxon>Actinomycetes</taxon>
        <taxon>Streptosporangiales</taxon>
        <taxon>Nocardiopsidaceae</taxon>
        <taxon>Halostreptopolyspora</taxon>
    </lineage>
</organism>
<feature type="binding site" evidence="12">
    <location>
        <position position="280"/>
    </location>
    <ligand>
        <name>K(+)</name>
        <dbReference type="ChEBI" id="CHEBI:29103"/>
    </ligand>
</feature>
<dbReference type="GO" id="GO:0004747">
    <property type="term" value="F:ribokinase activity"/>
    <property type="evidence" value="ECO:0007669"/>
    <property type="project" value="UniProtKB-UniRule"/>
</dbReference>
<keyword evidence="6 12" id="KW-0547">Nucleotide-binding</keyword>
<evidence type="ECO:0000256" key="8">
    <source>
        <dbReference type="ARBA" id="ARBA00022840"/>
    </source>
</evidence>
<protein>
    <recommendedName>
        <fullName evidence="3 12">Ribokinase</fullName>
        <shortName evidence="12">RK</shortName>
        <ecNumber evidence="2 12">2.7.1.15</ecNumber>
    </recommendedName>
</protein>
<feature type="binding site" evidence="12">
    <location>
        <begin position="16"/>
        <end position="18"/>
    </location>
    <ligand>
        <name>substrate</name>
    </ligand>
</feature>
<dbReference type="RefSeq" id="WP_123201797.1">
    <property type="nucleotide sequence ID" value="NZ_RJMB01000013.1"/>
</dbReference>
<dbReference type="AlphaFoldDB" id="A0A3N0E801"/>
<dbReference type="HAMAP" id="MF_01987">
    <property type="entry name" value="Ribokinase"/>
    <property type="match status" value="1"/>
</dbReference>
<evidence type="ECO:0000256" key="9">
    <source>
        <dbReference type="ARBA" id="ARBA00022842"/>
    </source>
</evidence>
<keyword evidence="5 12" id="KW-0479">Metal-binding</keyword>
<dbReference type="PANTHER" id="PTHR10584:SF166">
    <property type="entry name" value="RIBOKINASE"/>
    <property type="match status" value="1"/>
</dbReference>
<keyword evidence="7 12" id="KW-0418">Kinase</keyword>
<dbReference type="Gene3D" id="3.40.1190.20">
    <property type="match status" value="1"/>
</dbReference>
<feature type="binding site" evidence="12">
    <location>
        <begin position="217"/>
        <end position="222"/>
    </location>
    <ligand>
        <name>ATP</name>
        <dbReference type="ChEBI" id="CHEBI:30616"/>
    </ligand>
</feature>
<dbReference type="GO" id="GO:0019303">
    <property type="term" value="P:D-ribose catabolic process"/>
    <property type="evidence" value="ECO:0007669"/>
    <property type="project" value="UniProtKB-UniRule"/>
</dbReference>
<evidence type="ECO:0000256" key="2">
    <source>
        <dbReference type="ARBA" id="ARBA00012035"/>
    </source>
</evidence>
<feature type="binding site" evidence="12">
    <location>
        <position position="143"/>
    </location>
    <ligand>
        <name>substrate</name>
    </ligand>
</feature>
<dbReference type="InterPro" id="IPR002139">
    <property type="entry name" value="Ribo/fructo_kinase"/>
</dbReference>
<accession>A0A3N0E801</accession>
<dbReference type="EC" id="2.7.1.15" evidence="2 12"/>
<evidence type="ECO:0000256" key="3">
    <source>
        <dbReference type="ARBA" id="ARBA00016943"/>
    </source>
</evidence>
<evidence type="ECO:0000256" key="4">
    <source>
        <dbReference type="ARBA" id="ARBA00022679"/>
    </source>
</evidence>
<feature type="binding site" evidence="12">
    <location>
        <position position="283"/>
    </location>
    <ligand>
        <name>K(+)</name>
        <dbReference type="ChEBI" id="CHEBI:29103"/>
    </ligand>
</feature>
<evidence type="ECO:0000256" key="6">
    <source>
        <dbReference type="ARBA" id="ARBA00022741"/>
    </source>
</evidence>
<evidence type="ECO:0000256" key="12">
    <source>
        <dbReference type="HAMAP-Rule" id="MF_01987"/>
    </source>
</evidence>
<feature type="active site" description="Proton acceptor" evidence="12">
    <location>
        <position position="250"/>
    </location>
</feature>
<dbReference type="OrthoDB" id="9775849at2"/>
<name>A0A3N0E801_9ACTN</name>
<dbReference type="EMBL" id="RJMB01000013">
    <property type="protein sequence ID" value="RNL83964.1"/>
    <property type="molecule type" value="Genomic_DNA"/>
</dbReference>
<dbReference type="CDD" id="cd01174">
    <property type="entry name" value="ribokinase"/>
    <property type="match status" value="1"/>
</dbReference>
<evidence type="ECO:0000256" key="10">
    <source>
        <dbReference type="ARBA" id="ARBA00022958"/>
    </source>
</evidence>
<comment type="activity regulation">
    <text evidence="12">Activated by a monovalent cation that binds near, but not in, the active site. The most likely occupant of the site in vivo is potassium. Ion binding induces a conformational change that may alter substrate affinity.</text>
</comment>
<evidence type="ECO:0000313" key="14">
    <source>
        <dbReference type="EMBL" id="RNL83964.1"/>
    </source>
</evidence>
<dbReference type="InterPro" id="IPR002173">
    <property type="entry name" value="Carboh/pur_kinase_PfkB_CS"/>
</dbReference>
<dbReference type="PROSITE" id="PS00584">
    <property type="entry name" value="PFKB_KINASES_2"/>
    <property type="match status" value="1"/>
</dbReference>
<reference evidence="14 15" key="1">
    <citation type="submission" date="2018-11" db="EMBL/GenBank/DDBJ databases">
        <title>The genome draft of YIM 96095.</title>
        <authorList>
            <person name="Tang S.-K."/>
            <person name="Chunyu W.-X."/>
            <person name="Feng Y.-Z."/>
        </authorList>
    </citation>
    <scope>NUCLEOTIDE SEQUENCE [LARGE SCALE GENOMIC DNA]</scope>
    <source>
        <strain evidence="14 15">YIM 96095</strain>
    </source>
</reference>
<dbReference type="GO" id="GO:0005524">
    <property type="term" value="F:ATP binding"/>
    <property type="evidence" value="ECO:0007669"/>
    <property type="project" value="UniProtKB-UniRule"/>
</dbReference>
<dbReference type="SUPFAM" id="SSF53613">
    <property type="entry name" value="Ribokinase-like"/>
    <property type="match status" value="1"/>
</dbReference>
<dbReference type="InterPro" id="IPR011877">
    <property type="entry name" value="Ribokinase"/>
</dbReference>
<comment type="cofactor">
    <cofactor evidence="12">
        <name>Mg(2+)</name>
        <dbReference type="ChEBI" id="CHEBI:18420"/>
    </cofactor>
    <text evidence="12">Requires a divalent cation, most likely magnesium in vivo, as an electrophilic catalyst to aid phosphoryl group transfer. It is the chelate of the metal and the nucleotide that is the actual substrate.</text>
</comment>
<evidence type="ECO:0000256" key="7">
    <source>
        <dbReference type="ARBA" id="ARBA00022777"/>
    </source>
</evidence>
<dbReference type="PANTHER" id="PTHR10584">
    <property type="entry name" value="SUGAR KINASE"/>
    <property type="match status" value="1"/>
</dbReference>
<dbReference type="GO" id="GO:0046872">
    <property type="term" value="F:metal ion binding"/>
    <property type="evidence" value="ECO:0007669"/>
    <property type="project" value="UniProtKB-KW"/>
</dbReference>
<dbReference type="InterPro" id="IPR011611">
    <property type="entry name" value="PfkB_dom"/>
</dbReference>
<evidence type="ECO:0000256" key="11">
    <source>
        <dbReference type="ARBA" id="ARBA00023277"/>
    </source>
</evidence>
<feature type="domain" description="Carbohydrate kinase PfkB" evidence="13">
    <location>
        <begin position="8"/>
        <end position="292"/>
    </location>
</feature>
<comment type="pathway">
    <text evidence="12">Carbohydrate metabolism; D-ribose degradation; D-ribose 5-phosphate from beta-D-ribopyranose: step 2/2.</text>
</comment>
<sequence>MNVATAPRIAVFGSVNMDLVAYVATAPGSGQTVTGTEFRQVPGGKGANQAIAAARAGGDVSFLGAVGDDAFGTQLRSTLVESGIEVSGLRTEAGASGVAHIVVESDGANSIIVIPGANGRVTDVGDDDVRLIRGSAALLLQLELPLPAVTAAARAAREVGVPTVLTPAPVQELPDELLDAVDLLVANQHEAAAIAGQSDPSRALAPLLERVPEAVVTLGADGAVHGRRGEDPVRVPARPVTAIDTIAAGDTFCGALAVARAEGRSAEAALRFASEAAALSVQRYGASLSMPERAEIERVRTTG</sequence>
<dbReference type="InterPro" id="IPR029056">
    <property type="entry name" value="Ribokinase-like"/>
</dbReference>
<feature type="binding site" evidence="12">
    <location>
        <begin position="249"/>
        <end position="250"/>
    </location>
    <ligand>
        <name>ATP</name>
        <dbReference type="ChEBI" id="CHEBI:30616"/>
    </ligand>
</feature>
<evidence type="ECO:0000313" key="15">
    <source>
        <dbReference type="Proteomes" id="UP000269198"/>
    </source>
</evidence>
<feature type="binding site" evidence="12">
    <location>
        <begin position="44"/>
        <end position="48"/>
    </location>
    <ligand>
        <name>substrate</name>
    </ligand>
</feature>
<evidence type="ECO:0000256" key="1">
    <source>
        <dbReference type="ARBA" id="ARBA00005380"/>
    </source>
</evidence>
<comment type="subunit">
    <text evidence="12">Homodimer.</text>
</comment>
<keyword evidence="15" id="KW-1185">Reference proteome</keyword>
<feature type="binding site" evidence="12">
    <location>
        <position position="250"/>
    </location>
    <ligand>
        <name>substrate</name>
    </ligand>
</feature>
<dbReference type="PRINTS" id="PR00990">
    <property type="entry name" value="RIBOKINASE"/>
</dbReference>
<comment type="similarity">
    <text evidence="1">Belongs to the carbohydrate kinase pfkB family.</text>
</comment>
<evidence type="ECO:0000259" key="13">
    <source>
        <dbReference type="Pfam" id="PF00294"/>
    </source>
</evidence>
<comment type="caution">
    <text evidence="12">Lacks conserved residue(s) required for the propagation of feature annotation.</text>
</comment>
<keyword evidence="8 12" id="KW-0067">ATP-binding</keyword>
<feature type="binding site" evidence="12">
    <location>
        <position position="289"/>
    </location>
    <ligand>
        <name>K(+)</name>
        <dbReference type="ChEBI" id="CHEBI:29103"/>
    </ligand>
</feature>
<gene>
    <name evidence="12" type="primary">rbsK</name>
    <name evidence="14" type="ORF">EFW17_13830</name>
</gene>
<feature type="binding site" evidence="12">
    <location>
        <position position="285"/>
    </location>
    <ligand>
        <name>K(+)</name>
        <dbReference type="ChEBI" id="CHEBI:29103"/>
    </ligand>
</feature>
<dbReference type="Pfam" id="PF00294">
    <property type="entry name" value="PfkB"/>
    <property type="match status" value="1"/>
</dbReference>
<comment type="similarity">
    <text evidence="12">Belongs to the carbohydrate kinase PfkB family. Ribokinase subfamily.</text>
</comment>
<comment type="subcellular location">
    <subcellularLocation>
        <location evidence="12">Cytoplasm</location>
    </subcellularLocation>
</comment>
<keyword evidence="10 12" id="KW-0630">Potassium</keyword>
<keyword evidence="4 12" id="KW-0808">Transferase</keyword>
<comment type="function">
    <text evidence="12">Catalyzes the phosphorylation of ribose at O-5 in a reaction requiring ATP and magnesium. The resulting D-ribose-5-phosphate can then be used either for sythesis of nucleotides, histidine, and tryptophan, or as a component of the pentose phosphate pathway.</text>
</comment>